<evidence type="ECO:0000313" key="1">
    <source>
        <dbReference type="EMBL" id="EGC04264.1"/>
    </source>
</evidence>
<dbReference type="EMBL" id="ADKM02000031">
    <property type="protein sequence ID" value="EGC04264.1"/>
    <property type="molecule type" value="Genomic_DNA"/>
</dbReference>
<protein>
    <submittedName>
        <fullName evidence="1">Conserved domain protein</fullName>
    </submittedName>
</protein>
<reference evidence="1 2" key="1">
    <citation type="submission" date="2011-02" db="EMBL/GenBank/DDBJ databases">
        <authorList>
            <person name="Nelson K.E."/>
            <person name="Sutton G."/>
            <person name="Torralba M."/>
            <person name="Durkin S."/>
            <person name="Harkins D."/>
            <person name="Montgomery R."/>
            <person name="Ziemer C."/>
            <person name="Klaassens E."/>
            <person name="Ocuiv P."/>
            <person name="Morrison M."/>
        </authorList>
    </citation>
    <scope>NUCLEOTIDE SEQUENCE [LARGE SCALE GENOMIC DNA]</scope>
    <source>
        <strain evidence="1 2">8</strain>
    </source>
</reference>
<keyword evidence="2" id="KW-1185">Reference proteome</keyword>
<dbReference type="RefSeq" id="WP_002847410.1">
    <property type="nucleotide sequence ID" value="NZ_ADKM02000031.1"/>
</dbReference>
<accession>E9S8T9</accession>
<dbReference type="AlphaFoldDB" id="E9S8T9"/>
<comment type="caution">
    <text evidence="1">The sequence shown here is derived from an EMBL/GenBank/DDBJ whole genome shotgun (WGS) entry which is preliminary data.</text>
</comment>
<proteinExistence type="predicted"/>
<name>E9S8T9_RUMAL</name>
<sequence>MEKRVMSKKISVIKQIKAAHNLPNDKILDLVARSGGSLADSTQRRISIPDVTAHIGLDFTKHSYSFP</sequence>
<gene>
    <name evidence="1" type="ORF">CUS_5584</name>
</gene>
<evidence type="ECO:0000313" key="2">
    <source>
        <dbReference type="Proteomes" id="UP000004259"/>
    </source>
</evidence>
<dbReference type="Proteomes" id="UP000004259">
    <property type="component" value="Unassembled WGS sequence"/>
</dbReference>
<organism evidence="1 2">
    <name type="scientific">Ruminococcus albus 8</name>
    <dbReference type="NCBI Taxonomy" id="246199"/>
    <lineage>
        <taxon>Bacteria</taxon>
        <taxon>Bacillati</taxon>
        <taxon>Bacillota</taxon>
        <taxon>Clostridia</taxon>
        <taxon>Eubacteriales</taxon>
        <taxon>Oscillospiraceae</taxon>
        <taxon>Ruminococcus</taxon>
    </lineage>
</organism>